<dbReference type="RefSeq" id="XP_007413129.1">
    <property type="nucleotide sequence ID" value="XM_007413067.1"/>
</dbReference>
<gene>
    <name evidence="2" type="ORF">MELLADRAFT_90011</name>
</gene>
<evidence type="ECO:0000313" key="2">
    <source>
        <dbReference type="EMBL" id="EGG03682.1"/>
    </source>
</evidence>
<keyword evidence="3" id="KW-1185">Reference proteome</keyword>
<accession>F4RVE9</accession>
<evidence type="ECO:0000313" key="3">
    <source>
        <dbReference type="Proteomes" id="UP000001072"/>
    </source>
</evidence>
<proteinExistence type="predicted"/>
<dbReference type="KEGG" id="mlr:MELLADRAFT_90011"/>
<dbReference type="VEuPathDB" id="FungiDB:MELLADRAFT_90011"/>
<sequence length="72" mass="8324">MAQINQQKTDIEVLRNSVGMYDTYVIPASPLLLGYTARRSHGSKQTDRVGRNRNVKHGNDQRSDRKDEMFRC</sequence>
<evidence type="ECO:0000256" key="1">
    <source>
        <dbReference type="SAM" id="MobiDB-lite"/>
    </source>
</evidence>
<organism evidence="3">
    <name type="scientific">Melampsora larici-populina (strain 98AG31 / pathotype 3-4-7)</name>
    <name type="common">Poplar leaf rust fungus</name>
    <dbReference type="NCBI Taxonomy" id="747676"/>
    <lineage>
        <taxon>Eukaryota</taxon>
        <taxon>Fungi</taxon>
        <taxon>Dikarya</taxon>
        <taxon>Basidiomycota</taxon>
        <taxon>Pucciniomycotina</taxon>
        <taxon>Pucciniomycetes</taxon>
        <taxon>Pucciniales</taxon>
        <taxon>Melampsoraceae</taxon>
        <taxon>Melampsora</taxon>
    </lineage>
</organism>
<dbReference type="EMBL" id="GL883123">
    <property type="protein sequence ID" value="EGG03682.1"/>
    <property type="molecule type" value="Genomic_DNA"/>
</dbReference>
<feature type="compositionally biased region" description="Basic and acidic residues" evidence="1">
    <location>
        <begin position="57"/>
        <end position="72"/>
    </location>
</feature>
<protein>
    <submittedName>
        <fullName evidence="2">Uncharacterized protein</fullName>
    </submittedName>
</protein>
<dbReference type="AlphaFoldDB" id="F4RVE9"/>
<dbReference type="InParanoid" id="F4RVE9"/>
<reference evidence="3" key="1">
    <citation type="journal article" date="2011" name="Proc. Natl. Acad. Sci. U.S.A.">
        <title>Obligate biotrophy features unraveled by the genomic analysis of rust fungi.</title>
        <authorList>
            <person name="Duplessis S."/>
            <person name="Cuomo C.A."/>
            <person name="Lin Y.-C."/>
            <person name="Aerts A."/>
            <person name="Tisserant E."/>
            <person name="Veneault-Fourrey C."/>
            <person name="Joly D.L."/>
            <person name="Hacquard S."/>
            <person name="Amselem J."/>
            <person name="Cantarel B.L."/>
            <person name="Chiu R."/>
            <person name="Coutinho P.M."/>
            <person name="Feau N."/>
            <person name="Field M."/>
            <person name="Frey P."/>
            <person name="Gelhaye E."/>
            <person name="Goldberg J."/>
            <person name="Grabherr M.G."/>
            <person name="Kodira C.D."/>
            <person name="Kohler A."/>
            <person name="Kuees U."/>
            <person name="Lindquist E.A."/>
            <person name="Lucas S.M."/>
            <person name="Mago R."/>
            <person name="Mauceli E."/>
            <person name="Morin E."/>
            <person name="Murat C."/>
            <person name="Pangilinan J.L."/>
            <person name="Park R."/>
            <person name="Pearson M."/>
            <person name="Quesneville H."/>
            <person name="Rouhier N."/>
            <person name="Sakthikumar S."/>
            <person name="Salamov A.A."/>
            <person name="Schmutz J."/>
            <person name="Selles B."/>
            <person name="Shapiro H."/>
            <person name="Tanguay P."/>
            <person name="Tuskan G.A."/>
            <person name="Henrissat B."/>
            <person name="Van de Peer Y."/>
            <person name="Rouze P."/>
            <person name="Ellis J.G."/>
            <person name="Dodds P.N."/>
            <person name="Schein J.E."/>
            <person name="Zhong S."/>
            <person name="Hamelin R.C."/>
            <person name="Grigoriev I.V."/>
            <person name="Szabo L.J."/>
            <person name="Martin F."/>
        </authorList>
    </citation>
    <scope>NUCLEOTIDE SEQUENCE [LARGE SCALE GENOMIC DNA]</scope>
    <source>
        <strain evidence="3">98AG31 / pathotype 3-4-7</strain>
    </source>
</reference>
<dbReference type="Proteomes" id="UP000001072">
    <property type="component" value="Unassembled WGS sequence"/>
</dbReference>
<feature type="region of interest" description="Disordered" evidence="1">
    <location>
        <begin position="37"/>
        <end position="72"/>
    </location>
</feature>
<dbReference type="HOGENOM" id="CLU_2722723_0_0_1"/>
<name>F4RVE9_MELLP</name>
<dbReference type="GeneID" id="18935402"/>